<reference evidence="1" key="1">
    <citation type="journal article" date="2014" name="Int. J. Syst. Evol. Microbiol.">
        <title>Complete genome sequence of Corynebacterium casei LMG S-19264T (=DSM 44701T), isolated from a smear-ripened cheese.</title>
        <authorList>
            <consortium name="US DOE Joint Genome Institute (JGI-PGF)"/>
            <person name="Walter F."/>
            <person name="Albersmeier A."/>
            <person name="Kalinowski J."/>
            <person name="Ruckert C."/>
        </authorList>
    </citation>
    <scope>NUCLEOTIDE SEQUENCE</scope>
    <source>
        <strain evidence="1">KCTC 32513</strain>
    </source>
</reference>
<evidence type="ECO:0000313" key="1">
    <source>
        <dbReference type="EMBL" id="GHA95586.1"/>
    </source>
</evidence>
<keyword evidence="2" id="KW-1185">Reference proteome</keyword>
<dbReference type="AlphaFoldDB" id="A0A8J3G2N4"/>
<evidence type="ECO:0000313" key="2">
    <source>
        <dbReference type="Proteomes" id="UP000634004"/>
    </source>
</evidence>
<sequence>MREALGRLWRKLNGVGLLLSGNKRKNIASVSNPSPSPLFILGPHSYLKSNEARYRR</sequence>
<dbReference type="EMBL" id="BMZH01000006">
    <property type="protein sequence ID" value="GHA95586.1"/>
    <property type="molecule type" value="Genomic_DNA"/>
</dbReference>
<proteinExistence type="predicted"/>
<organism evidence="1 2">
    <name type="scientific">Algimonas arctica</name>
    <dbReference type="NCBI Taxonomy" id="1479486"/>
    <lineage>
        <taxon>Bacteria</taxon>
        <taxon>Pseudomonadati</taxon>
        <taxon>Pseudomonadota</taxon>
        <taxon>Alphaproteobacteria</taxon>
        <taxon>Maricaulales</taxon>
        <taxon>Robiginitomaculaceae</taxon>
        <taxon>Algimonas</taxon>
    </lineage>
</organism>
<name>A0A8J3G2N4_9PROT</name>
<dbReference type="Proteomes" id="UP000634004">
    <property type="component" value="Unassembled WGS sequence"/>
</dbReference>
<reference evidence="1" key="2">
    <citation type="submission" date="2020-09" db="EMBL/GenBank/DDBJ databases">
        <authorList>
            <person name="Sun Q."/>
            <person name="Kim S."/>
        </authorList>
    </citation>
    <scope>NUCLEOTIDE SEQUENCE</scope>
    <source>
        <strain evidence="1">KCTC 32513</strain>
    </source>
</reference>
<protein>
    <submittedName>
        <fullName evidence="1">Uncharacterized protein</fullName>
    </submittedName>
</protein>
<accession>A0A8J3G2N4</accession>
<gene>
    <name evidence="1" type="ORF">GCM10009069_18270</name>
</gene>
<comment type="caution">
    <text evidence="1">The sequence shown here is derived from an EMBL/GenBank/DDBJ whole genome shotgun (WGS) entry which is preliminary data.</text>
</comment>